<comment type="caution">
    <text evidence="1">The sequence shown here is derived from an EMBL/GenBank/DDBJ whole genome shotgun (WGS) entry which is preliminary data.</text>
</comment>
<protein>
    <recommendedName>
        <fullName evidence="3">T9SS type A sorting domain-containing protein</fullName>
    </recommendedName>
</protein>
<name>A0ABP8IID3_9BACT</name>
<evidence type="ECO:0000313" key="2">
    <source>
        <dbReference type="Proteomes" id="UP001501153"/>
    </source>
</evidence>
<evidence type="ECO:0008006" key="3">
    <source>
        <dbReference type="Google" id="ProtNLM"/>
    </source>
</evidence>
<organism evidence="1 2">
    <name type="scientific">Hymenobacter saemangeumensis</name>
    <dbReference type="NCBI Taxonomy" id="1084522"/>
    <lineage>
        <taxon>Bacteria</taxon>
        <taxon>Pseudomonadati</taxon>
        <taxon>Bacteroidota</taxon>
        <taxon>Cytophagia</taxon>
        <taxon>Cytophagales</taxon>
        <taxon>Hymenobacteraceae</taxon>
        <taxon>Hymenobacter</taxon>
    </lineage>
</organism>
<dbReference type="Proteomes" id="UP001501153">
    <property type="component" value="Unassembled WGS sequence"/>
</dbReference>
<dbReference type="NCBIfam" id="TIGR04183">
    <property type="entry name" value="Por_Secre_tail"/>
    <property type="match status" value="1"/>
</dbReference>
<dbReference type="RefSeq" id="WP_345236510.1">
    <property type="nucleotide sequence ID" value="NZ_BAABGZ010000029.1"/>
</dbReference>
<dbReference type="Gene3D" id="2.60.40.10">
    <property type="entry name" value="Immunoglobulins"/>
    <property type="match status" value="1"/>
</dbReference>
<dbReference type="InterPro" id="IPR013783">
    <property type="entry name" value="Ig-like_fold"/>
</dbReference>
<sequence length="2564" mass="263259">MAASAQTTLYTFNGGGTTGIWNDPTTWTTDPSGSTQVNPAVPISAQQVVILNGYTVQLAQNQSNNNMRITIQAGGVLDLRTFTFTNAVAINTLSGQGTLRMSTAAFPIVTNNDFDDPGTGTVEYYDLPTNTSLPGTVSQYNNLRVVNTTATARTATLGSTLTVQGNLTLQRTGTGALTFNLTGTSPLTLVGNLNVGAGTTMGLSGGGFQNVTSSGNVTIDQGGTLDFLNGGPADITFVGTADRALTNNGTTRLNRIIVNKGTGQQFVQSITSGPGATLTVNTAASGGVVNLQNGTLRLGSNISLPTLINGTTGNSGYTIPASAGLWIDGADVTLPSNVNGGLISLGMFRITAGTFTSTNNDGGVIGDVGSYLIEGGTVSLEKFSPVKVGTPLGSFTMTGGTLNVQGTGTNMNNQKAFARFSVPYPTQTFSMSGGTINIYNTEYSGSGSNAGLEIAVQPGNFSVTGGDVNIVLPDNSDSKFNMAFFLTSTAPFWNLTVTKPGPGVSVLSLSATGTVTTSYPLVVLRNLTLSGPNTPTLLANGRDVTVQNHFTVGSTARYTPGANTTRFQGTQNHIFTVDGTVGDGTVAGAGLWNMVVNKPAGSLSLAGTAATFPQVRNELRIESGVLDDGNKQLNVLGNVTNSATHTSSGGTGSITLAGTALQTIAGDGNGVFGNLSLDNPTLAAGQVAVQLLSAQAVSGTLLFLRSHIFDIGTHRLSITSTSRSAVATQGGAFSNQRMIRTAGNQSDGGLRKTYGAFSVTNAEAFLFPVGTLVGTTSVYTPASIGITDQPSRYGKITVAPVRVANPFLTNATLGLQYYWKVSSADFLGLPANKITHRFSAPKNGTGVNLVNGNLNNYVPGYYAPTQWTIVGGVSDVDKSPTSSFDITFANVNIDGEYTAGEAAAFGPITAFYSRVASGNWESPSSWSTSATLKHAGPASAAVPGPSNPVYIGDGNTFNHIITVTANNARSGSLEVANGSTLDVGTLTGHNFGSLPNATVQGAGRMRISSNLATAQFPGGDFGNFLGPQGGTVEYYTNASVSFALPTGQVNYRNLVLNAAAGRTITLPAIGALRIYEDLSGGTLAGFTGFSDLTTTSLTIDGSLRQQRGTLRFNGGTRSVSVGRNVEISAGATVGVSVAGIYTLQIGGSVTNNGTFNMSGVAVTFLGTGNESITGTTAGASTTFTNLTVDKGTTQAPVLTMDVTGTLSVPTNNWLTLLGGTFRFAKPNTTITLSSGDYSVVSSAALQVDSTNTVINVTTGGTLFLAGRAFARTGTLNVGVPGSAGINSIEYSGATEPAITIGTGGVLNVTGQIRRPTTSTQGRLRYEQFGGTVTVFGNGSTGSERGQLEVLNAGSHFGMSGGTLNLRRSNNNAGVISDLYLQPATSSVTGGTIALGDATTSSGTFGLTIDTTIPLFNLRVEPGTGTTANTATLMQNPLVLRGGLTIANSQSVFDANGFDVSVAGNFVNNNATANASGLLNVGGYRVQSSTQTTTLNGSSNDQQVSGATGALTAFANLVVNNTRPSGVVQLQPNTDLVVNNLLTLQAGELADNGQTITARGNVVNSARHSGAGRINLSSSVVQTIAGNGSGRFGNLQLSNTVGVTLLANQQIDGTLTFNANGSLSIGSYLLRLTNPSASAVVGSTGTRYIRTNGIVADAGVEKTFASTASSFVFPVGSVSKYTPVTMNVTNTGGAGGTITVRPINSAHPATTSAANTELRYYWQTSATGFGATPTVTHTYQYLATDVQGTESAYVVGRFQGSSWTMPTATVNTTAKTLTLSNVNFFDGDFTAGEAAEFGAVRVYYTRTAMQTGSGANWEDATSWTFNADGSTDPEPANRPTTMPSVGNPVVILAGHIIKTNSPARGAASLQLNGTLNLGDYTSNNFNTVTGTGRLIIASAVFPAGNYSAFTSSGAGTVEYAGNINYTLTARNTYNNLEFSGTGIKTLSTVNLGVLGQVLVSSGTVRNPSNVTLTLSNASQNFINQGTFELGNGSLQVAGALVNAGDLTLGTGTLNTGTTLVNSGLIVAGAGAVSVGTTLFNNNPGIYNAGSGSLQVQNNLNSTGTFNANQGAISVGDSLLTSGTFQAGNGNITVQRNFTNRGTYTANANLLTVNGNFANRAGSFNAGSGTVVLQGNWINSATFTPGTSTVSFVSNSSRALGGNLTTTFFTVNKLGAGSLTLAQNATVSNILNLESGNMVTGANILNLTNQAIQPIVGQSQTAYVAGRLAISFPNDVNTSRVFPVGNAQFYRPVTIRQNGTGGSSPVVLVEMINSIPSGTIAPTLSNLSRIRYYAIRTLSGTISQPTVRLSFNTNSTTDEIVNVPGNLRIARSTSGTGPWTDAGGAGVFTPAAPAGNAVSGITTIGTNTFFALASTNEVDNPLPVELTRFTATPQAQAVQLSWTTASEKNSAYFEVQRSADGRTFEAIGRVQAQGNTTAPQAYALLDKKPLAGTSYYRLRAVDTDAAFAYSQVVTVRFTGVEAAPAVLAYPNPNAGAEFRLAATNLPAGLATVRVVDVLGHVISQQVVDFGPAADVAVPQAKRLAKGLYVVLVQTSAGTFTQKLVVE</sequence>
<evidence type="ECO:0000313" key="1">
    <source>
        <dbReference type="EMBL" id="GAA4359518.1"/>
    </source>
</evidence>
<dbReference type="InterPro" id="IPR026444">
    <property type="entry name" value="Secre_tail"/>
</dbReference>
<keyword evidence="2" id="KW-1185">Reference proteome</keyword>
<proteinExistence type="predicted"/>
<accession>A0ABP8IID3</accession>
<dbReference type="EMBL" id="BAABGZ010000029">
    <property type="protein sequence ID" value="GAA4359518.1"/>
    <property type="molecule type" value="Genomic_DNA"/>
</dbReference>
<gene>
    <name evidence="1" type="ORF">GCM10023185_26170</name>
</gene>
<reference evidence="2" key="1">
    <citation type="journal article" date="2019" name="Int. J. Syst. Evol. Microbiol.">
        <title>The Global Catalogue of Microorganisms (GCM) 10K type strain sequencing project: providing services to taxonomists for standard genome sequencing and annotation.</title>
        <authorList>
            <consortium name="The Broad Institute Genomics Platform"/>
            <consortium name="The Broad Institute Genome Sequencing Center for Infectious Disease"/>
            <person name="Wu L."/>
            <person name="Ma J."/>
        </authorList>
    </citation>
    <scope>NUCLEOTIDE SEQUENCE [LARGE SCALE GENOMIC DNA]</scope>
    <source>
        <strain evidence="2">JCM 17923</strain>
    </source>
</reference>